<dbReference type="InterPro" id="IPR052520">
    <property type="entry name" value="ATL_DNA_repair"/>
</dbReference>
<dbReference type="PANTHER" id="PTHR42942">
    <property type="entry name" value="6-O-METHYLGUANINE DNA METHYLTRANSFERASE"/>
    <property type="match status" value="1"/>
</dbReference>
<dbReference type="InterPro" id="IPR036217">
    <property type="entry name" value="MethylDNA_cys_MeTrfase_DNAb"/>
</dbReference>
<proteinExistence type="predicted"/>
<feature type="domain" description="Methylated-DNA-[protein]-cysteine S-methyltransferase DNA binding" evidence="2">
    <location>
        <begin position="19"/>
        <end position="96"/>
    </location>
</feature>
<dbReference type="SUPFAM" id="SSF46767">
    <property type="entry name" value="Methylated DNA-protein cysteine methyltransferase, C-terminal domain"/>
    <property type="match status" value="1"/>
</dbReference>
<dbReference type="STRING" id="619304.SAMN05421760_102325"/>
<evidence type="ECO:0000313" key="3">
    <source>
        <dbReference type="EMBL" id="SIS59147.1"/>
    </source>
</evidence>
<protein>
    <submittedName>
        <fullName evidence="3">O(6)-alkylguanine repair protein YbaZ</fullName>
    </submittedName>
</protein>
<dbReference type="GO" id="GO:0006281">
    <property type="term" value="P:DNA repair"/>
    <property type="evidence" value="ECO:0007669"/>
    <property type="project" value="InterPro"/>
</dbReference>
<dbReference type="InterPro" id="IPR036388">
    <property type="entry name" value="WH-like_DNA-bd_sf"/>
</dbReference>
<dbReference type="RefSeq" id="WP_082400297.1">
    <property type="nucleotide sequence ID" value="NZ_FTOE01000002.1"/>
</dbReference>
<evidence type="ECO:0000313" key="4">
    <source>
        <dbReference type="Proteomes" id="UP000185999"/>
    </source>
</evidence>
<sequence length="115" mass="12979">MKQKLESITQPDDAFPTYDEAIWTTVGYIPKGKVATYGYIAALAGFPRTARAVGRALSKLPDNTTIPWFRVINAKGVISFPIGSEKYGCQKQKLLNENIVLYNGKINLKRYHWEI</sequence>
<dbReference type="Gene3D" id="1.10.10.10">
    <property type="entry name" value="Winged helix-like DNA-binding domain superfamily/Winged helix DNA-binding domain"/>
    <property type="match status" value="1"/>
</dbReference>
<dbReference type="OrthoDB" id="9132167at2"/>
<dbReference type="EMBL" id="FTOE01000002">
    <property type="protein sequence ID" value="SIS59147.1"/>
    <property type="molecule type" value="Genomic_DNA"/>
</dbReference>
<name>A0A1N7KC28_9GAMM</name>
<dbReference type="AlphaFoldDB" id="A0A1N7KC28"/>
<dbReference type="CDD" id="cd06445">
    <property type="entry name" value="ATase"/>
    <property type="match status" value="1"/>
</dbReference>
<dbReference type="PANTHER" id="PTHR42942:SF1">
    <property type="entry name" value="ALKYLTRANSFERASE-LIKE PROTEIN 1"/>
    <property type="match status" value="1"/>
</dbReference>
<keyword evidence="1" id="KW-0227">DNA damage</keyword>
<organism evidence="3 4">
    <name type="scientific">Neptunomonas antarctica</name>
    <dbReference type="NCBI Taxonomy" id="619304"/>
    <lineage>
        <taxon>Bacteria</taxon>
        <taxon>Pseudomonadati</taxon>
        <taxon>Pseudomonadota</taxon>
        <taxon>Gammaproteobacteria</taxon>
        <taxon>Oceanospirillales</taxon>
        <taxon>Oceanospirillaceae</taxon>
        <taxon>Neptunomonas</taxon>
    </lineage>
</organism>
<evidence type="ECO:0000256" key="1">
    <source>
        <dbReference type="ARBA" id="ARBA00022763"/>
    </source>
</evidence>
<evidence type="ECO:0000259" key="2">
    <source>
        <dbReference type="Pfam" id="PF01035"/>
    </source>
</evidence>
<accession>A0A1N7KC28</accession>
<dbReference type="GO" id="GO:0003824">
    <property type="term" value="F:catalytic activity"/>
    <property type="evidence" value="ECO:0007669"/>
    <property type="project" value="InterPro"/>
</dbReference>
<dbReference type="InterPro" id="IPR014048">
    <property type="entry name" value="MethylDNA_cys_MeTrfase_DNA-bd"/>
</dbReference>
<gene>
    <name evidence="3" type="ORF">SAMN05421760_102325</name>
</gene>
<reference evidence="4" key="1">
    <citation type="submission" date="2017-01" db="EMBL/GenBank/DDBJ databases">
        <authorList>
            <person name="Varghese N."/>
            <person name="Submissions S."/>
        </authorList>
    </citation>
    <scope>NUCLEOTIDE SEQUENCE [LARGE SCALE GENOMIC DNA]</scope>
    <source>
        <strain evidence="4">DSM 22306</strain>
    </source>
</reference>
<dbReference type="Proteomes" id="UP000185999">
    <property type="component" value="Unassembled WGS sequence"/>
</dbReference>
<keyword evidence="4" id="KW-1185">Reference proteome</keyword>
<dbReference type="Pfam" id="PF01035">
    <property type="entry name" value="DNA_binding_1"/>
    <property type="match status" value="1"/>
</dbReference>